<evidence type="ECO:0000256" key="2">
    <source>
        <dbReference type="SAM" id="SignalP"/>
    </source>
</evidence>
<gene>
    <name evidence="3" type="ORF">GARC_0531</name>
</gene>
<accession>K6YH64</accession>
<name>K6YH64_9ALTE</name>
<keyword evidence="2" id="KW-0732">Signal</keyword>
<dbReference type="STRING" id="493475.GARC_0531"/>
<feature type="transmembrane region" description="Helical" evidence="1">
    <location>
        <begin position="210"/>
        <end position="229"/>
    </location>
</feature>
<dbReference type="OrthoDB" id="6388044at2"/>
<keyword evidence="4" id="KW-1185">Reference proteome</keyword>
<organism evidence="3 4">
    <name type="scientific">Paraglaciecola arctica BSs20135</name>
    <dbReference type="NCBI Taxonomy" id="493475"/>
    <lineage>
        <taxon>Bacteria</taxon>
        <taxon>Pseudomonadati</taxon>
        <taxon>Pseudomonadota</taxon>
        <taxon>Gammaproteobacteria</taxon>
        <taxon>Alteromonadales</taxon>
        <taxon>Alteromonadaceae</taxon>
        <taxon>Paraglaciecola</taxon>
    </lineage>
</organism>
<feature type="signal peptide" evidence="2">
    <location>
        <begin position="1"/>
        <end position="19"/>
    </location>
</feature>
<dbReference type="eggNOG" id="ENOG5033JN3">
    <property type="taxonomic scope" value="Bacteria"/>
</dbReference>
<evidence type="ECO:0000313" key="4">
    <source>
        <dbReference type="Proteomes" id="UP000006327"/>
    </source>
</evidence>
<keyword evidence="1" id="KW-1133">Transmembrane helix</keyword>
<keyword evidence="1" id="KW-0472">Membrane</keyword>
<reference evidence="3 4" key="1">
    <citation type="journal article" date="2017" name="Antonie Van Leeuwenhoek">
        <title>Rhizobium rhizosphaerae sp. nov., a novel species isolated from rice rhizosphere.</title>
        <authorList>
            <person name="Zhao J.J."/>
            <person name="Zhang J."/>
            <person name="Zhang R.J."/>
            <person name="Zhang C.W."/>
            <person name="Yin H.Q."/>
            <person name="Zhang X.X."/>
        </authorList>
    </citation>
    <scope>NUCLEOTIDE SEQUENCE [LARGE SCALE GENOMIC DNA]</scope>
    <source>
        <strain evidence="3 4">BSs20135</strain>
    </source>
</reference>
<evidence type="ECO:0000313" key="3">
    <source>
        <dbReference type="EMBL" id="GAC17512.1"/>
    </source>
</evidence>
<sequence>MKKVLLGLGLLCTCSFANAALVTYNDYTLDEATNIVTSGGLEWLQWDETRGLSIDSALAIYASQGWGVASNVHMAGLFNAFGFGASTPWDDNENTSQTQVTPWNSGDDINSDPIEQFLTLFSISFLYGGDPSLPSDPVDATGAFFGLDTDSDGKTNVAELRSDYTVDDYPDYTKVNGYARLLSDTQGGAFGPSEYYGVALVRAIAPVNEVSAPASALLMALGLFGLVIRRRHTTWNTKR</sequence>
<dbReference type="Proteomes" id="UP000006327">
    <property type="component" value="Unassembled WGS sequence"/>
</dbReference>
<keyword evidence="1" id="KW-0812">Transmembrane</keyword>
<dbReference type="EMBL" id="BAEO01000007">
    <property type="protein sequence ID" value="GAC17512.1"/>
    <property type="molecule type" value="Genomic_DNA"/>
</dbReference>
<evidence type="ECO:0000256" key="1">
    <source>
        <dbReference type="SAM" id="Phobius"/>
    </source>
</evidence>
<proteinExistence type="predicted"/>
<protein>
    <recommendedName>
        <fullName evidence="5">PEP-CTERM protein-sorting domain-containing protein</fullName>
    </recommendedName>
</protein>
<dbReference type="RefSeq" id="WP_007616365.1">
    <property type="nucleotide sequence ID" value="NZ_BAEO01000007.1"/>
</dbReference>
<comment type="caution">
    <text evidence="3">The sequence shown here is derived from an EMBL/GenBank/DDBJ whole genome shotgun (WGS) entry which is preliminary data.</text>
</comment>
<evidence type="ECO:0008006" key="5">
    <source>
        <dbReference type="Google" id="ProtNLM"/>
    </source>
</evidence>
<dbReference type="AlphaFoldDB" id="K6YH64"/>
<feature type="chain" id="PRO_5003901141" description="PEP-CTERM protein-sorting domain-containing protein" evidence="2">
    <location>
        <begin position="20"/>
        <end position="239"/>
    </location>
</feature>